<name>A0A2P2PYV0_RHIMU</name>
<sequence>MADISKGII</sequence>
<protein>
    <submittedName>
        <fullName evidence="1">Uncharacterized protein</fullName>
    </submittedName>
</protein>
<proteinExistence type="predicted"/>
<evidence type="ECO:0000313" key="1">
    <source>
        <dbReference type="EMBL" id="MBX59898.1"/>
    </source>
</evidence>
<organism evidence="1">
    <name type="scientific">Rhizophora mucronata</name>
    <name type="common">Asiatic mangrove</name>
    <dbReference type="NCBI Taxonomy" id="61149"/>
    <lineage>
        <taxon>Eukaryota</taxon>
        <taxon>Viridiplantae</taxon>
        <taxon>Streptophyta</taxon>
        <taxon>Embryophyta</taxon>
        <taxon>Tracheophyta</taxon>
        <taxon>Spermatophyta</taxon>
        <taxon>Magnoliopsida</taxon>
        <taxon>eudicotyledons</taxon>
        <taxon>Gunneridae</taxon>
        <taxon>Pentapetalae</taxon>
        <taxon>rosids</taxon>
        <taxon>fabids</taxon>
        <taxon>Malpighiales</taxon>
        <taxon>Rhizophoraceae</taxon>
        <taxon>Rhizophora</taxon>
    </lineage>
</organism>
<dbReference type="EMBL" id="GGEC01079414">
    <property type="protein sequence ID" value="MBX59898.1"/>
    <property type="molecule type" value="Transcribed_RNA"/>
</dbReference>
<reference evidence="1" key="1">
    <citation type="submission" date="2018-02" db="EMBL/GenBank/DDBJ databases">
        <title>Rhizophora mucronata_Transcriptome.</title>
        <authorList>
            <person name="Meera S.P."/>
            <person name="Sreeshan A."/>
            <person name="Augustine A."/>
        </authorList>
    </citation>
    <scope>NUCLEOTIDE SEQUENCE</scope>
    <source>
        <tissue evidence="1">Leaf</tissue>
    </source>
</reference>
<accession>A0A2P2PYV0</accession>